<keyword evidence="1" id="KW-0479">Metal-binding</keyword>
<name>A0A7C4EL36_9BACT</name>
<dbReference type="GO" id="GO:0016787">
    <property type="term" value="F:hydrolase activity"/>
    <property type="evidence" value="ECO:0007669"/>
    <property type="project" value="UniProtKB-KW"/>
</dbReference>
<evidence type="ECO:0000256" key="1">
    <source>
        <dbReference type="PIRSR" id="PIRSR605502-1"/>
    </source>
</evidence>
<dbReference type="PANTHER" id="PTHR16222">
    <property type="entry name" value="ADP-RIBOSYLGLYCOHYDROLASE"/>
    <property type="match status" value="1"/>
</dbReference>
<dbReference type="Pfam" id="PF03747">
    <property type="entry name" value="ADP_ribosyl_GH"/>
    <property type="match status" value="1"/>
</dbReference>
<keyword evidence="2" id="KW-0378">Hydrolase</keyword>
<dbReference type="InterPro" id="IPR036705">
    <property type="entry name" value="Ribosyl_crysJ1_sf"/>
</dbReference>
<feature type="binding site" evidence="1">
    <location>
        <position position="62"/>
    </location>
    <ligand>
        <name>Mg(2+)</name>
        <dbReference type="ChEBI" id="CHEBI:18420"/>
        <label>1</label>
    </ligand>
</feature>
<dbReference type="SUPFAM" id="SSF101478">
    <property type="entry name" value="ADP-ribosylglycohydrolase"/>
    <property type="match status" value="1"/>
</dbReference>
<dbReference type="AlphaFoldDB" id="A0A7C4EL36"/>
<evidence type="ECO:0000313" key="2">
    <source>
        <dbReference type="EMBL" id="HGG92395.1"/>
    </source>
</evidence>
<organism evidence="2">
    <name type="scientific">Fundidesulfovibrio putealis</name>
    <dbReference type="NCBI Taxonomy" id="270496"/>
    <lineage>
        <taxon>Bacteria</taxon>
        <taxon>Pseudomonadati</taxon>
        <taxon>Thermodesulfobacteriota</taxon>
        <taxon>Desulfovibrionia</taxon>
        <taxon>Desulfovibrionales</taxon>
        <taxon>Desulfovibrionaceae</taxon>
        <taxon>Fundidesulfovibrio</taxon>
    </lineage>
</organism>
<sequence length="305" mass="32574">MHAPADNARAMVLGSLAGDSLALGAHWIYDQRELARTFGRLETLAAPGPGSFHPARTAGEFTHYGDQTLVLLKSLARQRNFDVSAFSADWRAMFQGGYTGYVDRATQATLNQLQNGWEPLDAGSVSDDLAGAARISPLVFMLRREPESAVAACRLQTTTTHNRAVVIDAAEVFARTALAALEGTPPVQGMEQALAGRFPGSPLHGWFAAGMDAAGRDSVEAIAVFGQSCHADGAFQSTVQLIARHQDAPSEALVDSVMAGGDSAARNLLVGMVLCAWKGLDDRLQTWVNGLRERDLVETLLEEIA</sequence>
<dbReference type="InterPro" id="IPR050792">
    <property type="entry name" value="ADP-ribosylglycohydrolase"/>
</dbReference>
<dbReference type="Gene3D" id="1.10.4080.10">
    <property type="entry name" value="ADP-ribosylation/Crystallin J1"/>
    <property type="match status" value="1"/>
</dbReference>
<accession>A0A7C4EL36</accession>
<dbReference type="InterPro" id="IPR005502">
    <property type="entry name" value="Ribosyl_crysJ1"/>
</dbReference>
<dbReference type="GO" id="GO:0046872">
    <property type="term" value="F:metal ion binding"/>
    <property type="evidence" value="ECO:0007669"/>
    <property type="project" value="UniProtKB-KW"/>
</dbReference>
<comment type="cofactor">
    <cofactor evidence="1">
        <name>Mg(2+)</name>
        <dbReference type="ChEBI" id="CHEBI:18420"/>
    </cofactor>
    <text evidence="1">Binds 2 magnesium ions per subunit.</text>
</comment>
<feature type="binding site" evidence="1">
    <location>
        <position position="262"/>
    </location>
    <ligand>
        <name>Mg(2+)</name>
        <dbReference type="ChEBI" id="CHEBI:18420"/>
        <label>1</label>
    </ligand>
</feature>
<reference evidence="2" key="1">
    <citation type="journal article" date="2020" name="mSystems">
        <title>Genome- and Community-Level Interaction Insights into Carbon Utilization and Element Cycling Functions of Hydrothermarchaeota in Hydrothermal Sediment.</title>
        <authorList>
            <person name="Zhou Z."/>
            <person name="Liu Y."/>
            <person name="Xu W."/>
            <person name="Pan J."/>
            <person name="Luo Z.H."/>
            <person name="Li M."/>
        </authorList>
    </citation>
    <scope>NUCLEOTIDE SEQUENCE [LARGE SCALE GENOMIC DNA]</scope>
    <source>
        <strain evidence="2">SpSt-413</strain>
    </source>
</reference>
<keyword evidence="1" id="KW-0460">Magnesium</keyword>
<dbReference type="EMBL" id="DSRP01000383">
    <property type="protein sequence ID" value="HGG92395.1"/>
    <property type="molecule type" value="Genomic_DNA"/>
</dbReference>
<dbReference type="PANTHER" id="PTHR16222:SF17">
    <property type="entry name" value="SELENOPROTEIN J"/>
    <property type="match status" value="1"/>
</dbReference>
<protein>
    <submittedName>
        <fullName evidence="2">ADP-ribosylglycohydrolase family protein</fullName>
    </submittedName>
</protein>
<gene>
    <name evidence="2" type="ORF">ENR59_05525</name>
</gene>
<proteinExistence type="predicted"/>
<comment type="caution">
    <text evidence="2">The sequence shown here is derived from an EMBL/GenBank/DDBJ whole genome shotgun (WGS) entry which is preliminary data.</text>
</comment>